<keyword evidence="5" id="KW-0653">Protein transport</keyword>
<dbReference type="PANTHER" id="PTHR31658">
    <property type="entry name" value="CONSERVED OLIGOMERIC GOLGI COMPLEX SUBUNIT 1"/>
    <property type="match status" value="1"/>
</dbReference>
<dbReference type="Proteomes" id="UP001492380">
    <property type="component" value="Unassembled WGS sequence"/>
</dbReference>
<gene>
    <name evidence="9" type="ORF">HDK90DRAFT_465646</name>
</gene>
<keyword evidence="4" id="KW-0813">Transport</keyword>
<evidence type="ECO:0000313" key="10">
    <source>
        <dbReference type="Proteomes" id="UP001492380"/>
    </source>
</evidence>
<sequence>MVSEAPDPRTFQSWEDAFIYPVPVMRKFEQQLRSNANENREKLRSLVGASYRDLLGTAERIIEMDHQIQDVDATLGVIGRKCNSRRVDKIAQNYSGLLEHRRKMDGERYSFAAQLRVLQNCPTVIRRLLKKGSVLLAAKVLVVSRLLHNNLSKSEDAPPFLGSLKTQLGSLRRKLLSNVDKHFSRSGADIVDILQSMVAFSLATSSTPSDVLRHFHHVRLESITRLVEEGRTNQQHLPKSLKLYVRTLQDTQAIFPNRLSEALVKLKARPLLQDNDVKAIVELDLDVHQRWIADNVRNYTPWPRHDELSASDSEKILKTWAKQAIKSYLGTVRNVLEDLQDPKTVRDVRRDMLETWLSSTQRSLGVDPASILDDLRDAFNDRLRALFSGRAAQLEKVTTELRESLHDWNEVRSDQVTSLWDPSTTSIDTSHGAPAFKQAVIERSHGINASLRRLMGTYDDWSQSLEEVFVVIKEMKDTRWDDDLNVDDDDDEFDLDSRQALLSEDDPRALEDWLHEALSQAFAKLQKDVKGLVEAALASDDQDAPSKAMLILRSLREISQRLSLLSDSTRRKITSPITFPAAITQPLHLSVSKAVATAPLATYKTSLGKFVRARKARARALWEGTPQLPVQPSVPAFKFMNALAQEMAGRGGDLWSPGAVSVLKKEVTDAIGDLLRETVSAIESAAPPPQEAEINEGSHDAQGEAKNEDESKDNESKTAESTEDGNNGQETNGDGEISAQQEPEPAHDDVKSTSSPTSSPTSPAPAPNGTTMDKAQIIDTAAFAAVKKDKLVHLLFDVLYLFRALSLPASAVTDAQESALGDLEKQIQDAVPELDKAAEERLRKGATEYWRRTYLLFALLV</sequence>
<evidence type="ECO:0000256" key="3">
    <source>
        <dbReference type="ARBA" id="ARBA00020978"/>
    </source>
</evidence>
<keyword evidence="10" id="KW-1185">Reference proteome</keyword>
<dbReference type="Pfam" id="PF08700">
    <property type="entry name" value="VPS51_Exo84_N"/>
    <property type="match status" value="1"/>
</dbReference>
<proteinExistence type="inferred from homology"/>
<feature type="compositionally biased region" description="Basic and acidic residues" evidence="8">
    <location>
        <begin position="696"/>
        <end position="720"/>
    </location>
</feature>
<evidence type="ECO:0000256" key="1">
    <source>
        <dbReference type="ARBA" id="ARBA00004395"/>
    </source>
</evidence>
<accession>A0ABR1YPA0</accession>
<dbReference type="InterPro" id="IPR033370">
    <property type="entry name" value="COG1"/>
</dbReference>
<keyword evidence="6" id="KW-0333">Golgi apparatus</keyword>
<reference evidence="9 10" key="1">
    <citation type="submission" date="2024-04" db="EMBL/GenBank/DDBJ databases">
        <title>Phyllosticta paracitricarpa is synonymous to the EU quarantine fungus P. citricarpa based on phylogenomic analyses.</title>
        <authorList>
            <consortium name="Lawrence Berkeley National Laboratory"/>
            <person name="Van Ingen-Buijs V.A."/>
            <person name="Van Westerhoven A.C."/>
            <person name="Haridas S."/>
            <person name="Skiadas P."/>
            <person name="Martin F."/>
            <person name="Groenewald J.Z."/>
            <person name="Crous P.W."/>
            <person name="Seidl M.F."/>
        </authorList>
    </citation>
    <scope>NUCLEOTIDE SEQUENCE [LARGE SCALE GENOMIC DNA]</scope>
    <source>
        <strain evidence="9 10">CBS 123374</strain>
    </source>
</reference>
<evidence type="ECO:0000256" key="8">
    <source>
        <dbReference type="SAM" id="MobiDB-lite"/>
    </source>
</evidence>
<evidence type="ECO:0000256" key="2">
    <source>
        <dbReference type="ARBA" id="ARBA00006653"/>
    </source>
</evidence>
<protein>
    <recommendedName>
        <fullName evidence="3">Conserved oligomeric Golgi complex subunit 1</fullName>
    </recommendedName>
</protein>
<feature type="region of interest" description="Disordered" evidence="8">
    <location>
        <begin position="685"/>
        <end position="771"/>
    </location>
</feature>
<dbReference type="PANTHER" id="PTHR31658:SF0">
    <property type="entry name" value="CONSERVED OLIGOMERIC GOLGI COMPLEX SUBUNIT 1"/>
    <property type="match status" value="1"/>
</dbReference>
<comment type="subcellular location">
    <subcellularLocation>
        <location evidence="1">Golgi apparatus membrane</location>
        <topology evidence="1">Peripheral membrane protein</topology>
    </subcellularLocation>
</comment>
<evidence type="ECO:0000313" key="9">
    <source>
        <dbReference type="EMBL" id="KAK8235281.1"/>
    </source>
</evidence>
<name>A0ABR1YPA0_9PEZI</name>
<evidence type="ECO:0000256" key="7">
    <source>
        <dbReference type="ARBA" id="ARBA00023136"/>
    </source>
</evidence>
<keyword evidence="7" id="KW-0472">Membrane</keyword>
<evidence type="ECO:0000256" key="4">
    <source>
        <dbReference type="ARBA" id="ARBA00022448"/>
    </source>
</evidence>
<dbReference type="EMBL" id="JBBWRZ010000005">
    <property type="protein sequence ID" value="KAK8235281.1"/>
    <property type="molecule type" value="Genomic_DNA"/>
</dbReference>
<comment type="caution">
    <text evidence="9">The sequence shown here is derived from an EMBL/GenBank/DDBJ whole genome shotgun (WGS) entry which is preliminary data.</text>
</comment>
<comment type="similarity">
    <text evidence="2">Belongs to the COG1 family.</text>
</comment>
<evidence type="ECO:0000256" key="6">
    <source>
        <dbReference type="ARBA" id="ARBA00023034"/>
    </source>
</evidence>
<feature type="compositionally biased region" description="Low complexity" evidence="8">
    <location>
        <begin position="752"/>
        <end position="761"/>
    </location>
</feature>
<organism evidence="9 10">
    <name type="scientific">Phyllosticta capitalensis</name>
    <dbReference type="NCBI Taxonomy" id="121624"/>
    <lineage>
        <taxon>Eukaryota</taxon>
        <taxon>Fungi</taxon>
        <taxon>Dikarya</taxon>
        <taxon>Ascomycota</taxon>
        <taxon>Pezizomycotina</taxon>
        <taxon>Dothideomycetes</taxon>
        <taxon>Dothideomycetes incertae sedis</taxon>
        <taxon>Botryosphaeriales</taxon>
        <taxon>Phyllostictaceae</taxon>
        <taxon>Phyllosticta</taxon>
    </lineage>
</organism>
<evidence type="ECO:0000256" key="5">
    <source>
        <dbReference type="ARBA" id="ARBA00022927"/>
    </source>
</evidence>